<dbReference type="CDD" id="cd03794">
    <property type="entry name" value="GT4_WbuB-like"/>
    <property type="match status" value="1"/>
</dbReference>
<evidence type="ECO:0000259" key="2">
    <source>
        <dbReference type="Pfam" id="PF00534"/>
    </source>
</evidence>
<reference evidence="5" key="1">
    <citation type="submission" date="2018-02" db="EMBL/GenBank/DDBJ databases">
        <authorList>
            <person name="Hausmann B."/>
        </authorList>
    </citation>
    <scope>NUCLEOTIDE SEQUENCE [LARGE SCALE GENOMIC DNA]</scope>
    <source>
        <strain evidence="5">Peat soil MAG SbA1</strain>
    </source>
</reference>
<accession>A0A2U3K1A5</accession>
<evidence type="ECO:0000313" key="4">
    <source>
        <dbReference type="EMBL" id="SPF33451.1"/>
    </source>
</evidence>
<feature type="domain" description="Glycosyltransferase subfamily 4-like N-terminal" evidence="3">
    <location>
        <begin position="18"/>
        <end position="195"/>
    </location>
</feature>
<dbReference type="Proteomes" id="UP000238701">
    <property type="component" value="Unassembled WGS sequence"/>
</dbReference>
<dbReference type="EMBL" id="OMOD01000022">
    <property type="protein sequence ID" value="SPF33451.1"/>
    <property type="molecule type" value="Genomic_DNA"/>
</dbReference>
<protein>
    <submittedName>
        <fullName evidence="4">Group 1 glycosyl transferase</fullName>
    </submittedName>
</protein>
<evidence type="ECO:0000259" key="3">
    <source>
        <dbReference type="Pfam" id="PF13579"/>
    </source>
</evidence>
<dbReference type="PANTHER" id="PTHR46401:SF2">
    <property type="entry name" value="GLYCOSYLTRANSFERASE WBBK-RELATED"/>
    <property type="match status" value="1"/>
</dbReference>
<dbReference type="AlphaFoldDB" id="A0A2U3K1A5"/>
<name>A0A2U3K1A5_9BACT</name>
<dbReference type="Pfam" id="PF00534">
    <property type="entry name" value="Glycos_transf_1"/>
    <property type="match status" value="1"/>
</dbReference>
<keyword evidence="1 4" id="KW-0808">Transferase</keyword>
<dbReference type="SUPFAM" id="SSF53756">
    <property type="entry name" value="UDP-Glycosyltransferase/glycogen phosphorylase"/>
    <property type="match status" value="1"/>
</dbReference>
<feature type="domain" description="Glycosyl transferase family 1" evidence="2">
    <location>
        <begin position="209"/>
        <end position="300"/>
    </location>
</feature>
<organism evidence="4 5">
    <name type="scientific">Candidatus Sulfotelmatobacter kueseliae</name>
    <dbReference type="NCBI Taxonomy" id="2042962"/>
    <lineage>
        <taxon>Bacteria</taxon>
        <taxon>Pseudomonadati</taxon>
        <taxon>Acidobacteriota</taxon>
        <taxon>Terriglobia</taxon>
        <taxon>Terriglobales</taxon>
        <taxon>Candidatus Korobacteraceae</taxon>
        <taxon>Candidatus Sulfotelmatobacter</taxon>
    </lineage>
</organism>
<dbReference type="Gene3D" id="3.40.50.2000">
    <property type="entry name" value="Glycogen Phosphorylase B"/>
    <property type="match status" value="2"/>
</dbReference>
<dbReference type="GO" id="GO:0016757">
    <property type="term" value="F:glycosyltransferase activity"/>
    <property type="evidence" value="ECO:0007669"/>
    <property type="project" value="InterPro"/>
</dbReference>
<dbReference type="InterPro" id="IPR028098">
    <property type="entry name" value="Glyco_trans_4-like_N"/>
</dbReference>
<dbReference type="GO" id="GO:0009103">
    <property type="term" value="P:lipopolysaccharide biosynthetic process"/>
    <property type="evidence" value="ECO:0007669"/>
    <property type="project" value="TreeGrafter"/>
</dbReference>
<sequence>MNVLILNQAFYPDVVSTAQHASDLARGLTQAGHEVTVICNSRGYDDPKLRFPNQETWNGVKIVRVRSTGFGKSSKWRRAADFGTFMASCAFRLWSLPQFDVVVAMTSPPLISFVATLAVPGRARSLVFWSMDLNPDEAIAAGWLRSESPVARLLSRILLHSLQRADRIIALDRFMKDRIQAKGIPPEKVLVVPPWSHDDRVKFDPAGREEFRANYKVSHKFVVMYSGNHSPCHPLETLLQAAERLAENEDIAFCFVGGGSEFVKVKEGARSRGLRNVLCVPYQPIEKLSGSLSAADLHVVVMGEPYVGIVHPCKIYNVLAVKKPFLYIGPSESHVTDIIGQSGAYVSSHGDVEGVVGNILRARRNAILGPQCGVDLETLFSKDRLVPQMISAIEQVGEQTCGDPVRRATERRSANRA</sequence>
<proteinExistence type="predicted"/>
<evidence type="ECO:0000256" key="1">
    <source>
        <dbReference type="ARBA" id="ARBA00022679"/>
    </source>
</evidence>
<dbReference type="InterPro" id="IPR001296">
    <property type="entry name" value="Glyco_trans_1"/>
</dbReference>
<evidence type="ECO:0000313" key="5">
    <source>
        <dbReference type="Proteomes" id="UP000238701"/>
    </source>
</evidence>
<gene>
    <name evidence="4" type="ORF">SBA1_1180016</name>
</gene>
<dbReference type="Pfam" id="PF13579">
    <property type="entry name" value="Glyco_trans_4_4"/>
    <property type="match status" value="1"/>
</dbReference>
<dbReference type="PANTHER" id="PTHR46401">
    <property type="entry name" value="GLYCOSYLTRANSFERASE WBBK-RELATED"/>
    <property type="match status" value="1"/>
</dbReference>